<gene>
    <name evidence="1" type="primary">denB</name>
    <name evidence="1" type="ORF">Acj133p256</name>
</gene>
<protein>
    <submittedName>
        <fullName evidence="1">DenB DNA endonuclease IV</fullName>
    </submittedName>
</protein>
<dbReference type="GeneID" id="10323243"/>
<reference evidence="1 2" key="1">
    <citation type="journal article" date="2010" name="Virol. J.">
        <title>Genomes of the T4-related bacteriophages as windows on microbial genome evolution.</title>
        <authorList>
            <person name="Petrov V.M."/>
            <person name="Ratnayaka S."/>
            <person name="Nolan J.M."/>
            <person name="Miller E.S."/>
            <person name="Karam J.D."/>
        </authorList>
    </citation>
    <scope>NUCLEOTIDE SEQUENCE [LARGE SCALE GENOMIC DNA]</scope>
    <source>
        <strain evidence="1">Acj133</strain>
    </source>
</reference>
<keyword evidence="1" id="KW-0540">Nuclease</keyword>
<evidence type="ECO:0000313" key="2">
    <source>
        <dbReference type="Proteomes" id="UP000000330"/>
    </source>
</evidence>
<proteinExistence type="predicted"/>
<sequence length="203" mass="23264">MLQTNPGFLRLAEFEKFNMRKADLTTESIEKIKDTVRYTMTRDPDQNLTDVLKRCMIAQMAEQKVAEHVEGHFGTLNAVYDDPYTWAYDVLSHIKYSGIRIEVKTHQSGSKWIQVNTRNKPPYPAASGINIGPMLEYGVADLLIIFDVSENNDVYTFTPVLLCDKIALTNTDLIKKSNFQGYYINNRMSDAAIENETLTFYKD</sequence>
<name>D9I6J0_9CAUD</name>
<organism evidence="1 2">
    <name type="scientific">Acinetobacter phage 133</name>
    <dbReference type="NCBI Taxonomy" id="2919552"/>
    <lineage>
        <taxon>Viruses</taxon>
        <taxon>Duplodnaviria</taxon>
        <taxon>Heunggongvirae</taxon>
        <taxon>Uroviricota</taxon>
        <taxon>Caudoviricetes</taxon>
        <taxon>Pantevenvirales</taxon>
        <taxon>Straboviridae</taxon>
        <taxon>Tevenvirinae</taxon>
        <taxon>Centumtrigintavirus</taxon>
        <taxon>Centumtrigintavirus cv133</taxon>
        <taxon>Acinetobacter virus 133</taxon>
    </lineage>
</organism>
<dbReference type="KEGG" id="vg:10323243"/>
<accession>D9I6J0</accession>
<dbReference type="GO" id="GO:0004519">
    <property type="term" value="F:endonuclease activity"/>
    <property type="evidence" value="ECO:0007669"/>
    <property type="project" value="UniProtKB-KW"/>
</dbReference>
<keyword evidence="1" id="KW-0255">Endonuclease</keyword>
<dbReference type="EMBL" id="HM114315">
    <property type="protein sequence ID" value="ADJ19571.1"/>
    <property type="molecule type" value="Genomic_DNA"/>
</dbReference>
<keyword evidence="2" id="KW-1185">Reference proteome</keyword>
<dbReference type="RefSeq" id="YP_004300837.1">
    <property type="nucleotide sequence ID" value="NC_015250.1"/>
</dbReference>
<keyword evidence="1" id="KW-0378">Hydrolase</keyword>
<dbReference type="Proteomes" id="UP000000330">
    <property type="component" value="Segment"/>
</dbReference>
<evidence type="ECO:0000313" key="1">
    <source>
        <dbReference type="EMBL" id="ADJ19571.1"/>
    </source>
</evidence>